<feature type="region of interest" description="Disordered" evidence="1">
    <location>
        <begin position="1"/>
        <end position="36"/>
    </location>
</feature>
<dbReference type="NCBIfam" id="NF046101">
    <property type="entry name" value="PA3496_fam"/>
    <property type="match status" value="1"/>
</dbReference>
<reference evidence="2" key="1">
    <citation type="submission" date="2022-01" db="EMBL/GenBank/DDBJ databases">
        <title>Colwellia maritima, isolated from seawater.</title>
        <authorList>
            <person name="Kristyanto S."/>
            <person name="Jung J."/>
            <person name="Jeon C.O."/>
        </authorList>
    </citation>
    <scope>NUCLEOTIDE SEQUENCE</scope>
    <source>
        <strain evidence="2">MSW7</strain>
    </source>
</reference>
<sequence>MVNDDDFLDDIDAEDDTEDQEDDLESLEVAGKNSKEQAQKNILARKRIDELMEMRRLKELFDDEDDW</sequence>
<accession>A0ABS9X356</accession>
<feature type="compositionally biased region" description="Acidic residues" evidence="1">
    <location>
        <begin position="1"/>
        <end position="26"/>
    </location>
</feature>
<name>A0ABS9X356_9GAMM</name>
<keyword evidence="3" id="KW-1185">Reference proteome</keyword>
<dbReference type="InterPro" id="IPR058059">
    <property type="entry name" value="PA3496-like"/>
</dbReference>
<organism evidence="2 3">
    <name type="scientific">Colwellia maritima</name>
    <dbReference type="NCBI Taxonomy" id="2912588"/>
    <lineage>
        <taxon>Bacteria</taxon>
        <taxon>Pseudomonadati</taxon>
        <taxon>Pseudomonadota</taxon>
        <taxon>Gammaproteobacteria</taxon>
        <taxon>Alteromonadales</taxon>
        <taxon>Colwelliaceae</taxon>
        <taxon>Colwellia</taxon>
    </lineage>
</organism>
<comment type="caution">
    <text evidence="2">The sequence shown here is derived from an EMBL/GenBank/DDBJ whole genome shotgun (WGS) entry which is preliminary data.</text>
</comment>
<dbReference type="EMBL" id="JAKKSL010000003">
    <property type="protein sequence ID" value="MCI2284677.1"/>
    <property type="molecule type" value="Genomic_DNA"/>
</dbReference>
<protein>
    <submittedName>
        <fullName evidence="2">Uncharacterized protein</fullName>
    </submittedName>
</protein>
<dbReference type="Proteomes" id="UP001139646">
    <property type="component" value="Unassembled WGS sequence"/>
</dbReference>
<evidence type="ECO:0000313" key="2">
    <source>
        <dbReference type="EMBL" id="MCI2284677.1"/>
    </source>
</evidence>
<evidence type="ECO:0000256" key="1">
    <source>
        <dbReference type="SAM" id="MobiDB-lite"/>
    </source>
</evidence>
<dbReference type="RefSeq" id="WP_242287152.1">
    <property type="nucleotide sequence ID" value="NZ_JAKKSL010000003.1"/>
</dbReference>
<evidence type="ECO:0000313" key="3">
    <source>
        <dbReference type="Proteomes" id="UP001139646"/>
    </source>
</evidence>
<gene>
    <name evidence="2" type="ORF">L3081_16385</name>
</gene>
<proteinExistence type="predicted"/>